<evidence type="ECO:0000313" key="14">
    <source>
        <dbReference type="EMBL" id="SAL72992.1"/>
    </source>
</evidence>
<dbReference type="SUPFAM" id="SSF51735">
    <property type="entry name" value="NAD(P)-binding Rossmann-fold domains"/>
    <property type="match status" value="1"/>
</dbReference>
<dbReference type="GO" id="GO:0005737">
    <property type="term" value="C:cytoplasm"/>
    <property type="evidence" value="ECO:0007669"/>
    <property type="project" value="TreeGrafter"/>
</dbReference>
<evidence type="ECO:0000256" key="11">
    <source>
        <dbReference type="RuleBase" id="RU362068"/>
    </source>
</evidence>
<keyword evidence="6 11" id="KW-0566">Pantothenate biosynthesis</keyword>
<evidence type="ECO:0000256" key="6">
    <source>
        <dbReference type="ARBA" id="ARBA00022655"/>
    </source>
</evidence>
<name>A0A158JVR9_9BURK</name>
<evidence type="ECO:0000256" key="4">
    <source>
        <dbReference type="ARBA" id="ARBA00013014"/>
    </source>
</evidence>
<evidence type="ECO:0000256" key="5">
    <source>
        <dbReference type="ARBA" id="ARBA00019465"/>
    </source>
</evidence>
<dbReference type="OrthoDB" id="9796561at2"/>
<reference evidence="14" key="1">
    <citation type="submission" date="2016-01" db="EMBL/GenBank/DDBJ databases">
        <authorList>
            <person name="Peeters C."/>
        </authorList>
    </citation>
    <scope>NUCLEOTIDE SEQUENCE [LARGE SCALE GENOMIC DNA]</scope>
    <source>
        <strain evidence="14">LMG 22940</strain>
    </source>
</reference>
<evidence type="ECO:0000256" key="7">
    <source>
        <dbReference type="ARBA" id="ARBA00022857"/>
    </source>
</evidence>
<dbReference type="FunFam" id="1.10.1040.10:FF:000017">
    <property type="entry name" value="2-dehydropantoate 2-reductase"/>
    <property type="match status" value="1"/>
</dbReference>
<dbReference type="FunFam" id="3.40.50.720:FF:000307">
    <property type="entry name" value="2-dehydropantoate 2-reductase"/>
    <property type="match status" value="1"/>
</dbReference>
<evidence type="ECO:0000256" key="1">
    <source>
        <dbReference type="ARBA" id="ARBA00002919"/>
    </source>
</evidence>
<organism evidence="14 15">
    <name type="scientific">Caballeronia choica</name>
    <dbReference type="NCBI Taxonomy" id="326476"/>
    <lineage>
        <taxon>Bacteria</taxon>
        <taxon>Pseudomonadati</taxon>
        <taxon>Pseudomonadota</taxon>
        <taxon>Betaproteobacteria</taxon>
        <taxon>Burkholderiales</taxon>
        <taxon>Burkholderiaceae</taxon>
        <taxon>Caballeronia</taxon>
    </lineage>
</organism>
<dbReference type="PANTHER" id="PTHR21708:SF26">
    <property type="entry name" value="2-DEHYDROPANTOATE 2-REDUCTASE"/>
    <property type="match status" value="1"/>
</dbReference>
<dbReference type="SUPFAM" id="SSF48179">
    <property type="entry name" value="6-phosphogluconate dehydrogenase C-terminal domain-like"/>
    <property type="match status" value="1"/>
</dbReference>
<dbReference type="InterPro" id="IPR013752">
    <property type="entry name" value="KPA_reductase"/>
</dbReference>
<dbReference type="InterPro" id="IPR036291">
    <property type="entry name" value="NAD(P)-bd_dom_sf"/>
</dbReference>
<comment type="caution">
    <text evidence="14">The sequence shown here is derived from an EMBL/GenBank/DDBJ whole genome shotgun (WGS) entry which is preliminary data.</text>
</comment>
<dbReference type="Pfam" id="PF02558">
    <property type="entry name" value="ApbA"/>
    <property type="match status" value="1"/>
</dbReference>
<dbReference type="Gene3D" id="3.40.50.720">
    <property type="entry name" value="NAD(P)-binding Rossmann-like Domain"/>
    <property type="match status" value="1"/>
</dbReference>
<evidence type="ECO:0000259" key="12">
    <source>
        <dbReference type="Pfam" id="PF02558"/>
    </source>
</evidence>
<keyword evidence="8 11" id="KW-0560">Oxidoreductase</keyword>
<dbReference type="InterPro" id="IPR013332">
    <property type="entry name" value="KPR_N"/>
</dbReference>
<dbReference type="GO" id="GO:0008677">
    <property type="term" value="F:2-dehydropantoate 2-reductase activity"/>
    <property type="evidence" value="ECO:0007669"/>
    <property type="project" value="UniProtKB-EC"/>
</dbReference>
<dbReference type="InterPro" id="IPR013328">
    <property type="entry name" value="6PGD_dom2"/>
</dbReference>
<comment type="similarity">
    <text evidence="3 11">Belongs to the ketopantoate reductase family.</text>
</comment>
<dbReference type="NCBIfam" id="NF005094">
    <property type="entry name" value="PRK06522.2-5"/>
    <property type="match status" value="1"/>
</dbReference>
<proteinExistence type="inferred from homology"/>
<feature type="domain" description="Ketopantoate reductase C-terminal" evidence="13">
    <location>
        <begin position="178"/>
        <end position="301"/>
    </location>
</feature>
<evidence type="ECO:0000256" key="10">
    <source>
        <dbReference type="ARBA" id="ARBA00048793"/>
    </source>
</evidence>
<evidence type="ECO:0000256" key="2">
    <source>
        <dbReference type="ARBA" id="ARBA00004994"/>
    </source>
</evidence>
<dbReference type="Gene3D" id="1.10.1040.10">
    <property type="entry name" value="N-(1-d-carboxylethyl)-l-norvaline Dehydrogenase, domain 2"/>
    <property type="match status" value="1"/>
</dbReference>
<dbReference type="InterPro" id="IPR008927">
    <property type="entry name" value="6-PGluconate_DH-like_C_sf"/>
</dbReference>
<comment type="function">
    <text evidence="1 11">Catalyzes the NADPH-dependent reduction of ketopantoate into pantoic acid.</text>
</comment>
<evidence type="ECO:0000256" key="9">
    <source>
        <dbReference type="ARBA" id="ARBA00032024"/>
    </source>
</evidence>
<comment type="catalytic activity">
    <reaction evidence="10 11">
        <text>(R)-pantoate + NADP(+) = 2-dehydropantoate + NADPH + H(+)</text>
        <dbReference type="Rhea" id="RHEA:16233"/>
        <dbReference type="ChEBI" id="CHEBI:11561"/>
        <dbReference type="ChEBI" id="CHEBI:15378"/>
        <dbReference type="ChEBI" id="CHEBI:15980"/>
        <dbReference type="ChEBI" id="CHEBI:57783"/>
        <dbReference type="ChEBI" id="CHEBI:58349"/>
        <dbReference type="EC" id="1.1.1.169"/>
    </reaction>
</comment>
<evidence type="ECO:0000256" key="8">
    <source>
        <dbReference type="ARBA" id="ARBA00023002"/>
    </source>
</evidence>
<dbReference type="GO" id="GO:0015940">
    <property type="term" value="P:pantothenate biosynthetic process"/>
    <property type="evidence" value="ECO:0007669"/>
    <property type="project" value="UniProtKB-UniPathway"/>
</dbReference>
<dbReference type="AlphaFoldDB" id="A0A158JVR9"/>
<evidence type="ECO:0000313" key="15">
    <source>
        <dbReference type="Proteomes" id="UP000054770"/>
    </source>
</evidence>
<keyword evidence="7 11" id="KW-0521">NADP</keyword>
<dbReference type="InterPro" id="IPR051402">
    <property type="entry name" value="KPR-Related"/>
</dbReference>
<dbReference type="InterPro" id="IPR003710">
    <property type="entry name" value="ApbA"/>
</dbReference>
<feature type="domain" description="Ketopantoate reductase N-terminal" evidence="12">
    <location>
        <begin position="3"/>
        <end position="152"/>
    </location>
</feature>
<evidence type="ECO:0000256" key="3">
    <source>
        <dbReference type="ARBA" id="ARBA00007870"/>
    </source>
</evidence>
<dbReference type="Proteomes" id="UP000054770">
    <property type="component" value="Unassembled WGS sequence"/>
</dbReference>
<dbReference type="EC" id="1.1.1.169" evidence="4 11"/>
<dbReference type="NCBIfam" id="TIGR00745">
    <property type="entry name" value="apbA_panE"/>
    <property type="match status" value="1"/>
</dbReference>
<keyword evidence="15" id="KW-1185">Reference proteome</keyword>
<protein>
    <recommendedName>
        <fullName evidence="5 11">2-dehydropantoate 2-reductase</fullName>
        <ecNumber evidence="4 11">1.1.1.169</ecNumber>
    </recommendedName>
    <alternativeName>
        <fullName evidence="9 11">Ketopantoate reductase</fullName>
    </alternativeName>
</protein>
<dbReference type="RefSeq" id="WP_087646428.1">
    <property type="nucleotide sequence ID" value="NZ_FCON02000051.1"/>
</dbReference>
<evidence type="ECO:0000259" key="13">
    <source>
        <dbReference type="Pfam" id="PF08546"/>
    </source>
</evidence>
<accession>A0A158JVR9</accession>
<sequence length="313" mass="33287">MRILVVGAGAIGGYFGGRLLDAGRDVTFLVRERRAERLAQCGLKLRSPHGDLVLECPPTVLAKEVAEPFDLILLSCKAYDLEGAIESVKNAVGPNTVVLPLLNGMRHLDVLDAHFGADKVLGGQCVIAATLDAEGEIVHLNQLHSMTIGERAGGRSARIEAIAAEFADAGFDFQVSDDILQSMWEKWVFLATLAAGTCLMRAPIGDILAAPGGEALLLGLFDECCTVAADHGHRPGDETSARAHATFTEKGSLLTASMLRDLENNAAIEADHIVGDLLARRVTKREGASVLAAAYTHLKAYEARRARTGQKAG</sequence>
<dbReference type="UniPathway" id="UPA00028">
    <property type="reaction ID" value="UER00004"/>
</dbReference>
<comment type="pathway">
    <text evidence="2 11">Cofactor biosynthesis; (R)-pantothenate biosynthesis; (R)-pantoate from 3-methyl-2-oxobutanoate: step 2/2.</text>
</comment>
<dbReference type="PANTHER" id="PTHR21708">
    <property type="entry name" value="PROBABLE 2-DEHYDROPANTOATE 2-REDUCTASE"/>
    <property type="match status" value="1"/>
</dbReference>
<dbReference type="Pfam" id="PF08546">
    <property type="entry name" value="ApbA_C"/>
    <property type="match status" value="1"/>
</dbReference>
<dbReference type="EMBL" id="FCON02000051">
    <property type="protein sequence ID" value="SAL72992.1"/>
    <property type="molecule type" value="Genomic_DNA"/>
</dbReference>
<gene>
    <name evidence="14" type="ORF">AWB68_04351</name>
</gene>